<comment type="subcellular location">
    <subcellularLocation>
        <location evidence="1">Endoplasmic reticulum</location>
    </subcellularLocation>
</comment>
<evidence type="ECO:0000313" key="8">
    <source>
        <dbReference type="EMBL" id="RMX47348.1"/>
    </source>
</evidence>
<dbReference type="PANTHER" id="PTHR15414:SF5">
    <property type="entry name" value="PROTEIN OS-9"/>
    <property type="match status" value="1"/>
</dbReference>
<dbReference type="AlphaFoldDB" id="A0A3M6U1H4"/>
<dbReference type="Proteomes" id="UP000275408">
    <property type="component" value="Unassembled WGS sequence"/>
</dbReference>
<feature type="region of interest" description="Disordered" evidence="6">
    <location>
        <begin position="384"/>
        <end position="450"/>
    </location>
</feature>
<accession>A0A3M6U1H4</accession>
<feature type="coiled-coil region" evidence="5">
    <location>
        <begin position="270"/>
        <end position="299"/>
    </location>
</feature>
<evidence type="ECO:0000259" key="7">
    <source>
        <dbReference type="PROSITE" id="PS51914"/>
    </source>
</evidence>
<dbReference type="PROSITE" id="PS51914">
    <property type="entry name" value="MRH"/>
    <property type="match status" value="1"/>
</dbReference>
<gene>
    <name evidence="8" type="ORF">pdam_00012582</name>
</gene>
<dbReference type="Pfam" id="PF07915">
    <property type="entry name" value="PRKCSH"/>
    <property type="match status" value="1"/>
</dbReference>
<feature type="compositionally biased region" description="Basic and acidic residues" evidence="6">
    <location>
        <begin position="412"/>
        <end position="446"/>
    </location>
</feature>
<comment type="caution">
    <text evidence="8">The sequence shown here is derived from an EMBL/GenBank/DDBJ whole genome shotgun (WGS) entry which is preliminary data.</text>
</comment>
<dbReference type="PANTHER" id="PTHR15414">
    <property type="entry name" value="OS-9-RELATED"/>
    <property type="match status" value="1"/>
</dbReference>
<dbReference type="OrthoDB" id="448954at2759"/>
<dbReference type="GO" id="GO:0005788">
    <property type="term" value="C:endoplasmic reticulum lumen"/>
    <property type="evidence" value="ECO:0007669"/>
    <property type="project" value="TreeGrafter"/>
</dbReference>
<name>A0A3M6U1H4_POCDA</name>
<proteinExistence type="predicted"/>
<dbReference type="GO" id="GO:0030968">
    <property type="term" value="P:endoplasmic reticulum unfolded protein response"/>
    <property type="evidence" value="ECO:0007669"/>
    <property type="project" value="InterPro"/>
</dbReference>
<dbReference type="Gene3D" id="2.70.130.10">
    <property type="entry name" value="Mannose-6-phosphate receptor binding domain"/>
    <property type="match status" value="1"/>
</dbReference>
<feature type="region of interest" description="Disordered" evidence="6">
    <location>
        <begin position="706"/>
        <end position="740"/>
    </location>
</feature>
<feature type="compositionally biased region" description="Acidic residues" evidence="6">
    <location>
        <begin position="398"/>
        <end position="411"/>
    </location>
</feature>
<dbReference type="SUPFAM" id="SSF50911">
    <property type="entry name" value="Mannose 6-phosphate receptor domain"/>
    <property type="match status" value="1"/>
</dbReference>
<evidence type="ECO:0000256" key="4">
    <source>
        <dbReference type="ARBA" id="ARBA00023157"/>
    </source>
</evidence>
<feature type="compositionally biased region" description="Polar residues" evidence="6">
    <location>
        <begin position="713"/>
        <end position="722"/>
    </location>
</feature>
<dbReference type="EMBL" id="RCHS01002437">
    <property type="protein sequence ID" value="RMX47348.1"/>
    <property type="molecule type" value="Genomic_DNA"/>
</dbReference>
<keyword evidence="2" id="KW-0732">Signal</keyword>
<dbReference type="InterPro" id="IPR045149">
    <property type="entry name" value="OS-9-like"/>
</dbReference>
<dbReference type="InterPro" id="IPR012913">
    <property type="entry name" value="OS9-like_dom"/>
</dbReference>
<evidence type="ECO:0000256" key="2">
    <source>
        <dbReference type="ARBA" id="ARBA00022729"/>
    </source>
</evidence>
<feature type="region of interest" description="Disordered" evidence="6">
    <location>
        <begin position="874"/>
        <end position="895"/>
    </location>
</feature>
<dbReference type="GO" id="GO:0030970">
    <property type="term" value="P:retrograde protein transport, ER to cytosol"/>
    <property type="evidence" value="ECO:0007669"/>
    <property type="project" value="TreeGrafter"/>
</dbReference>
<organism evidence="8 9">
    <name type="scientific">Pocillopora damicornis</name>
    <name type="common">Cauliflower coral</name>
    <name type="synonym">Millepora damicornis</name>
    <dbReference type="NCBI Taxonomy" id="46731"/>
    <lineage>
        <taxon>Eukaryota</taxon>
        <taxon>Metazoa</taxon>
        <taxon>Cnidaria</taxon>
        <taxon>Anthozoa</taxon>
        <taxon>Hexacorallia</taxon>
        <taxon>Scleractinia</taxon>
        <taxon>Astrocoeniina</taxon>
        <taxon>Pocilloporidae</taxon>
        <taxon>Pocillopora</taxon>
    </lineage>
</organism>
<keyword evidence="3" id="KW-0256">Endoplasmic reticulum</keyword>
<keyword evidence="5" id="KW-0175">Coiled coil</keyword>
<reference evidence="8 9" key="1">
    <citation type="journal article" date="2018" name="Sci. Rep.">
        <title>Comparative analysis of the Pocillopora damicornis genome highlights role of immune system in coral evolution.</title>
        <authorList>
            <person name="Cunning R."/>
            <person name="Bay R.A."/>
            <person name="Gillette P."/>
            <person name="Baker A.C."/>
            <person name="Traylor-Knowles N."/>
        </authorList>
    </citation>
    <scope>NUCLEOTIDE SEQUENCE [LARGE SCALE GENOMIC DNA]</scope>
    <source>
        <strain evidence="8">RSMAS</strain>
        <tissue evidence="8">Whole animal</tissue>
    </source>
</reference>
<sequence>MKTCLDGTLNNKMVIRGKLSGELFIFNILSVCFTLVDSNFNVEEIYGVKYGFQISREPVLLKESSELGNTVLLSSKHGQQYQCVLPQLENLDKKDEDIQHISKDEIPQLLEPIKKKCLYNNKGWWTYEVCFGKGIYQYHMEANKVVGDKISLGVFSNETDWSQEKIILRKEKPKPGKSSVAKKYHSQYYVNGTQCDLTGKERETQIKIFCDEDRADFVVRVDEPSSCSYVITVHTNKLCKHNLFRSSQVQEPQSITCSPALSEERYKIYVERVESRKKAQEEAKAAKEAENRARKARAVEKVEGEDEIEDDDEEVFDTKNTRSKRSQVWPWENPGVESEDEVWIDGKIEQDKIDVHRLDITKGRKKNAMGHLESEGITIMSQKIHRKRQPVMERQTGDAEEKEENPAEDEMKETPDKEESKESIEGTEKSIEKEENVDGNEMEKAVEGATEQNYKQGVKGDEGIPAEGGKEEVIDVVSKEGGKETTTTEQSLDEEWRNKVDEEILKLRSTLKEKLSNGGMMKNLLEAASVMQAELEKQFYEERGRMKSEVEIVKTKIQQIEETNGVKDKELAKTLSKIKDSIERFEKTNLQLDDDMESIKELNKEIFNMIGGKDKPAAKGDLLELSLRSNKLLKKILLRRFQLDQDLDYITKMRGKFSGDKDAEEESKDKAQFLPTKGGIDKVVNKVKTMIQDLDVNSKVNAKAADFGDEGSTEINSASSTIDDVDELESSESSDESDTKTGVKVKVSKVKKVFVGDNEDSEMEEADLDDEEMEELGLQKRIRMATKKMEELVKQQLRDSGVLPSGKIKVKIVTSKDALEKMEGKSDLKLLSDDEENQFKNMILGLLGGSPDAGKERKRQQDLENNYNLVWNEDELQTVPREDDEADREVEVESF</sequence>
<evidence type="ECO:0000256" key="3">
    <source>
        <dbReference type="ARBA" id="ARBA00022824"/>
    </source>
</evidence>
<feature type="domain" description="MRH" evidence="7">
    <location>
        <begin position="115"/>
        <end position="241"/>
    </location>
</feature>
<feature type="compositionally biased region" description="Acidic residues" evidence="6">
    <location>
        <begin position="723"/>
        <end position="736"/>
    </location>
</feature>
<keyword evidence="4" id="KW-1015">Disulfide bond</keyword>
<keyword evidence="9" id="KW-1185">Reference proteome</keyword>
<evidence type="ECO:0000256" key="6">
    <source>
        <dbReference type="SAM" id="MobiDB-lite"/>
    </source>
</evidence>
<dbReference type="InterPro" id="IPR044865">
    <property type="entry name" value="MRH_dom"/>
</dbReference>
<protein>
    <recommendedName>
        <fullName evidence="7">MRH domain-containing protein</fullName>
    </recommendedName>
</protein>
<evidence type="ECO:0000313" key="9">
    <source>
        <dbReference type="Proteomes" id="UP000275408"/>
    </source>
</evidence>
<dbReference type="InterPro" id="IPR009011">
    <property type="entry name" value="Man6P_isomerase_rcpt-bd_dom_sf"/>
</dbReference>
<evidence type="ECO:0000256" key="5">
    <source>
        <dbReference type="SAM" id="Coils"/>
    </source>
</evidence>
<evidence type="ECO:0000256" key="1">
    <source>
        <dbReference type="ARBA" id="ARBA00004240"/>
    </source>
</evidence>
<dbReference type="STRING" id="46731.A0A3M6U1H4"/>